<reference evidence="1 2" key="1">
    <citation type="journal article" date="2020" name="Microorganisms">
        <title>Osmotic Adaptation and Compatible Solute Biosynthesis of Phototrophic Bacteria as Revealed from Genome Analyses.</title>
        <authorList>
            <person name="Imhoff J.F."/>
            <person name="Rahn T."/>
            <person name="Kunzel S."/>
            <person name="Keller A."/>
            <person name="Neulinger S.C."/>
        </authorList>
    </citation>
    <scope>NUCLEOTIDE SEQUENCE [LARGE SCALE GENOMIC DNA]</scope>
    <source>
        <strain evidence="1 2">DSM 25653</strain>
    </source>
</reference>
<dbReference type="AlphaFoldDB" id="A0A9X0WBZ3"/>
<accession>A0A9X0WBZ3</accession>
<proteinExistence type="predicted"/>
<sequence length="161" mass="18003">MGLHDDGSAPASIRSTFNRLKAWERRSLDAIDPRSPVGFSAIVAALRAASEQVPNLSAWLGKPPMPLTWIAEFLYRPLYFAGVGLSDQESGLWWLLAQRARNHARVGEAANALVCILLGRDNRPAFWRTRAFGIEPVLCDDWDAGWARLLELSDRSDKRKC</sequence>
<evidence type="ECO:0000313" key="1">
    <source>
        <dbReference type="EMBL" id="MBK1620634.1"/>
    </source>
</evidence>
<name>A0A9X0WBZ3_9GAMM</name>
<dbReference type="EMBL" id="NRRY01000044">
    <property type="protein sequence ID" value="MBK1620634.1"/>
    <property type="molecule type" value="Genomic_DNA"/>
</dbReference>
<dbReference type="Proteomes" id="UP001138768">
    <property type="component" value="Unassembled WGS sequence"/>
</dbReference>
<organism evidence="1 2">
    <name type="scientific">Lamprobacter modestohalophilus</name>
    <dbReference type="NCBI Taxonomy" id="1064514"/>
    <lineage>
        <taxon>Bacteria</taxon>
        <taxon>Pseudomonadati</taxon>
        <taxon>Pseudomonadota</taxon>
        <taxon>Gammaproteobacteria</taxon>
        <taxon>Chromatiales</taxon>
        <taxon>Chromatiaceae</taxon>
        <taxon>Lamprobacter</taxon>
    </lineage>
</organism>
<comment type="caution">
    <text evidence="1">The sequence shown here is derived from an EMBL/GenBank/DDBJ whole genome shotgun (WGS) entry which is preliminary data.</text>
</comment>
<keyword evidence="2" id="KW-1185">Reference proteome</keyword>
<protein>
    <submittedName>
        <fullName evidence="1">Uncharacterized protein</fullName>
    </submittedName>
</protein>
<gene>
    <name evidence="1" type="ORF">CKO42_19815</name>
</gene>
<evidence type="ECO:0000313" key="2">
    <source>
        <dbReference type="Proteomes" id="UP001138768"/>
    </source>
</evidence>